<evidence type="ECO:0000313" key="3">
    <source>
        <dbReference type="Proteomes" id="UP000002420"/>
    </source>
</evidence>
<keyword evidence="3" id="KW-1185">Reference proteome</keyword>
<dbReference type="InterPro" id="IPR021683">
    <property type="entry name" value="DUF3267"/>
</dbReference>
<sequence length="184" mass="19751">MGTLVSLSFNIMTIPGVPVHEYAHALACRLSGVRVHKVCYLRLGNPRGYVLHEQPDTAWQHIIVSVAPFVVCSLAAILLGIGVGLLLQAELMTKQHEEIAGPFLCWLAWAVGACAFPSGGDADSLWQATKSREISLFGKLLVVPVVGLIRLGQVGSFFWLDLAWGIMVGVTIPAALIKNISPAL</sequence>
<keyword evidence="1" id="KW-0812">Transmembrane</keyword>
<dbReference type="AlphaFoldDB" id="B3E564"/>
<dbReference type="OrthoDB" id="258743at2"/>
<feature type="transmembrane region" description="Helical" evidence="1">
    <location>
        <begin position="134"/>
        <end position="151"/>
    </location>
</feature>
<dbReference type="RefSeq" id="WP_012470384.1">
    <property type="nucleotide sequence ID" value="NC_010814.1"/>
</dbReference>
<feature type="transmembrane region" description="Helical" evidence="1">
    <location>
        <begin position="99"/>
        <end position="119"/>
    </location>
</feature>
<dbReference type="eggNOG" id="ENOG502ZQ9V">
    <property type="taxonomic scope" value="Bacteria"/>
</dbReference>
<dbReference type="EMBL" id="CP001089">
    <property type="protein sequence ID" value="ACD96051.1"/>
    <property type="molecule type" value="Genomic_DNA"/>
</dbReference>
<evidence type="ECO:0000256" key="1">
    <source>
        <dbReference type="SAM" id="Phobius"/>
    </source>
</evidence>
<feature type="transmembrane region" description="Helical" evidence="1">
    <location>
        <begin position="158"/>
        <end position="177"/>
    </location>
</feature>
<evidence type="ECO:0000313" key="2">
    <source>
        <dbReference type="EMBL" id="ACD96051.1"/>
    </source>
</evidence>
<dbReference type="KEGG" id="glo:Glov_2335"/>
<evidence type="ECO:0008006" key="4">
    <source>
        <dbReference type="Google" id="ProtNLM"/>
    </source>
</evidence>
<organism evidence="2 3">
    <name type="scientific">Trichlorobacter lovleyi (strain ATCC BAA-1151 / DSM 17278 / SZ)</name>
    <name type="common">Geobacter lovleyi</name>
    <dbReference type="NCBI Taxonomy" id="398767"/>
    <lineage>
        <taxon>Bacteria</taxon>
        <taxon>Pseudomonadati</taxon>
        <taxon>Thermodesulfobacteriota</taxon>
        <taxon>Desulfuromonadia</taxon>
        <taxon>Geobacterales</taxon>
        <taxon>Geobacteraceae</taxon>
        <taxon>Trichlorobacter</taxon>
    </lineage>
</organism>
<keyword evidence="1" id="KW-0472">Membrane</keyword>
<protein>
    <recommendedName>
        <fullName evidence="4">Zincin peptidase</fullName>
    </recommendedName>
</protein>
<reference evidence="2 3" key="1">
    <citation type="submission" date="2008-05" db="EMBL/GenBank/DDBJ databases">
        <title>Complete sequence of chromosome of Geobacter lovleyi SZ.</title>
        <authorList>
            <consortium name="US DOE Joint Genome Institute"/>
            <person name="Lucas S."/>
            <person name="Copeland A."/>
            <person name="Lapidus A."/>
            <person name="Glavina del Rio T."/>
            <person name="Dalin E."/>
            <person name="Tice H."/>
            <person name="Bruce D."/>
            <person name="Goodwin L."/>
            <person name="Pitluck S."/>
            <person name="Chertkov O."/>
            <person name="Meincke L."/>
            <person name="Brettin T."/>
            <person name="Detter J.C."/>
            <person name="Han C."/>
            <person name="Tapia R."/>
            <person name="Kuske C.R."/>
            <person name="Schmutz J."/>
            <person name="Larimer F."/>
            <person name="Land M."/>
            <person name="Hauser L."/>
            <person name="Kyrpides N."/>
            <person name="Mikhailova N."/>
            <person name="Sung Y."/>
            <person name="Fletcher K.E."/>
            <person name="Ritalahti K.M."/>
            <person name="Loeffler F.E."/>
            <person name="Richardson P."/>
        </authorList>
    </citation>
    <scope>NUCLEOTIDE SEQUENCE [LARGE SCALE GENOMIC DNA]</scope>
    <source>
        <strain evidence="3">ATCC BAA-1151 / DSM 17278 / SZ</strain>
    </source>
</reference>
<gene>
    <name evidence="2" type="ordered locus">Glov_2335</name>
</gene>
<name>B3E564_TRIL1</name>
<dbReference type="Pfam" id="PF11667">
    <property type="entry name" value="DUF3267"/>
    <property type="match status" value="1"/>
</dbReference>
<keyword evidence="1" id="KW-1133">Transmembrane helix</keyword>
<dbReference type="HOGENOM" id="CLU_112761_0_0_7"/>
<dbReference type="STRING" id="398767.Glov_2335"/>
<accession>B3E564</accession>
<dbReference type="Proteomes" id="UP000002420">
    <property type="component" value="Chromosome"/>
</dbReference>
<feature type="transmembrane region" description="Helical" evidence="1">
    <location>
        <begin position="62"/>
        <end position="87"/>
    </location>
</feature>
<proteinExistence type="predicted"/>